<comment type="subcellular location">
    <subcellularLocation>
        <location evidence="1">Membrane</location>
        <topology evidence="1">Multi-pass membrane protein</topology>
    </subcellularLocation>
</comment>
<feature type="transmembrane region" description="Helical" evidence="3">
    <location>
        <begin position="267"/>
        <end position="287"/>
    </location>
</feature>
<dbReference type="AlphaFoldDB" id="A0AAJ0C595"/>
<dbReference type="InterPro" id="IPR036259">
    <property type="entry name" value="MFS_trans_sf"/>
</dbReference>
<feature type="transmembrane region" description="Helical" evidence="3">
    <location>
        <begin position="307"/>
        <end position="326"/>
    </location>
</feature>
<dbReference type="Pfam" id="PF07690">
    <property type="entry name" value="MFS_1"/>
    <property type="match status" value="1"/>
</dbReference>
<feature type="transmembrane region" description="Helical" evidence="3">
    <location>
        <begin position="136"/>
        <end position="154"/>
    </location>
</feature>
<evidence type="ECO:0000256" key="2">
    <source>
        <dbReference type="ARBA" id="ARBA00006727"/>
    </source>
</evidence>
<keyword evidence="3" id="KW-0472">Membrane</keyword>
<feature type="transmembrane region" description="Helical" evidence="3">
    <location>
        <begin position="107"/>
        <end position="129"/>
    </location>
</feature>
<feature type="transmembrane region" description="Helical" evidence="3">
    <location>
        <begin position="362"/>
        <end position="386"/>
    </location>
</feature>
<feature type="transmembrane region" description="Helical" evidence="3">
    <location>
        <begin position="160"/>
        <end position="183"/>
    </location>
</feature>
<keyword evidence="3" id="KW-1133">Transmembrane helix</keyword>
<comment type="similarity">
    <text evidence="2">Belongs to the major facilitator superfamily. Monocarboxylate porter (TC 2.A.1.13) family.</text>
</comment>
<keyword evidence="3" id="KW-0812">Transmembrane</keyword>
<dbReference type="Proteomes" id="UP001244011">
    <property type="component" value="Unassembled WGS sequence"/>
</dbReference>
<dbReference type="PANTHER" id="PTHR11360:SF281">
    <property type="entry name" value="ASPYRIDONES EFFLUX PROTEIN APDF-RELATED"/>
    <property type="match status" value="1"/>
</dbReference>
<feature type="transmembrane region" description="Helical" evidence="3">
    <location>
        <begin position="432"/>
        <end position="452"/>
    </location>
</feature>
<dbReference type="InterPro" id="IPR050327">
    <property type="entry name" value="Proton-linked_MCT"/>
</dbReference>
<sequence>MDKSRVETMADNTLVDENQLQKPGEPVVAKLSDGITGVVQQQQDGGSATGSGSFEPDEAHEGGLQAWLAIVGSFLVYFATFGVVNSFGFFQTFYQLDYLKDYSPSTISFIGTLQITLMYLSGSVAGALFDTYGLKWLYPFAALGGAGSMLATSFTKPNQIWQQFLAQSLLFGLTVAYGVQPALTVAGQYFHRRRALAMALVASGSSVGGVVLPIMFSKLIPQIGFPWAMRVGALILLCCYAVAMTISRPKQPPRKLKSLTHLFDYKGFLDIRYSCLSAGAVVSSLGVYVPFYYIESYCTVLDPNSNFIPYLLPLINAASLVGRIAGGWAADRVGRLNILYPMTTMCGVFCLAMWLPSTHPGVLVGFAIIYGFSSGIFISVMPAATGQIIPTEKLGARLGAFGSVTSIAFLVGTPIAGVLIKSHTRAGYQPLIIFAGCCLVTGGMIIFTARLLHDRNLRSKW</sequence>
<comment type="caution">
    <text evidence="5">The sequence shown here is derived from an EMBL/GenBank/DDBJ whole genome shotgun (WGS) entry which is preliminary data.</text>
</comment>
<evidence type="ECO:0000256" key="1">
    <source>
        <dbReference type="ARBA" id="ARBA00004141"/>
    </source>
</evidence>
<feature type="transmembrane region" description="Helical" evidence="3">
    <location>
        <begin position="66"/>
        <end position="87"/>
    </location>
</feature>
<proteinExistence type="inferred from homology"/>
<name>A0AAJ0C595_9PEZI</name>
<dbReference type="GeneID" id="85310199"/>
<dbReference type="Gene3D" id="1.20.1250.20">
    <property type="entry name" value="MFS general substrate transporter like domains"/>
    <property type="match status" value="2"/>
</dbReference>
<evidence type="ECO:0000313" key="6">
    <source>
        <dbReference type="Proteomes" id="UP001244011"/>
    </source>
</evidence>
<dbReference type="RefSeq" id="XP_060286621.1">
    <property type="nucleotide sequence ID" value="XM_060427012.1"/>
</dbReference>
<feature type="transmembrane region" description="Helical" evidence="3">
    <location>
        <begin position="338"/>
        <end position="356"/>
    </location>
</feature>
<dbReference type="EMBL" id="MU839000">
    <property type="protein sequence ID" value="KAK1770408.1"/>
    <property type="molecule type" value="Genomic_DNA"/>
</dbReference>
<evidence type="ECO:0000313" key="5">
    <source>
        <dbReference type="EMBL" id="KAK1770408.1"/>
    </source>
</evidence>
<feature type="transmembrane region" description="Helical" evidence="3">
    <location>
        <begin position="195"/>
        <end position="215"/>
    </location>
</feature>
<keyword evidence="6" id="KW-1185">Reference proteome</keyword>
<feature type="transmembrane region" description="Helical" evidence="3">
    <location>
        <begin position="227"/>
        <end position="246"/>
    </location>
</feature>
<feature type="domain" description="Major facilitator superfamily (MFS) profile" evidence="4">
    <location>
        <begin position="272"/>
        <end position="461"/>
    </location>
</feature>
<evidence type="ECO:0000256" key="3">
    <source>
        <dbReference type="SAM" id="Phobius"/>
    </source>
</evidence>
<organism evidence="5 6">
    <name type="scientific">Phialemonium atrogriseum</name>
    <dbReference type="NCBI Taxonomy" id="1093897"/>
    <lineage>
        <taxon>Eukaryota</taxon>
        <taxon>Fungi</taxon>
        <taxon>Dikarya</taxon>
        <taxon>Ascomycota</taxon>
        <taxon>Pezizomycotina</taxon>
        <taxon>Sordariomycetes</taxon>
        <taxon>Sordariomycetidae</taxon>
        <taxon>Cephalothecales</taxon>
        <taxon>Cephalothecaceae</taxon>
        <taxon>Phialemonium</taxon>
    </lineage>
</organism>
<evidence type="ECO:0000259" key="4">
    <source>
        <dbReference type="PROSITE" id="PS50850"/>
    </source>
</evidence>
<accession>A0AAJ0C595</accession>
<gene>
    <name evidence="5" type="ORF">QBC33DRAFT_527934</name>
</gene>
<dbReference type="CDD" id="cd17352">
    <property type="entry name" value="MFS_MCT_SLC16"/>
    <property type="match status" value="1"/>
</dbReference>
<feature type="transmembrane region" description="Helical" evidence="3">
    <location>
        <begin position="398"/>
        <end position="420"/>
    </location>
</feature>
<dbReference type="InterPro" id="IPR020846">
    <property type="entry name" value="MFS_dom"/>
</dbReference>
<protein>
    <submittedName>
        <fullName evidence="5">Major facilitator superfamily domain-containing protein</fullName>
    </submittedName>
</protein>
<dbReference type="SUPFAM" id="SSF103473">
    <property type="entry name" value="MFS general substrate transporter"/>
    <property type="match status" value="1"/>
</dbReference>
<dbReference type="PROSITE" id="PS50850">
    <property type="entry name" value="MFS"/>
    <property type="match status" value="1"/>
</dbReference>
<dbReference type="InterPro" id="IPR011701">
    <property type="entry name" value="MFS"/>
</dbReference>
<dbReference type="PANTHER" id="PTHR11360">
    <property type="entry name" value="MONOCARBOXYLATE TRANSPORTER"/>
    <property type="match status" value="1"/>
</dbReference>
<reference evidence="5" key="1">
    <citation type="submission" date="2023-06" db="EMBL/GenBank/DDBJ databases">
        <title>Genome-scale phylogeny and comparative genomics of the fungal order Sordariales.</title>
        <authorList>
            <consortium name="Lawrence Berkeley National Laboratory"/>
            <person name="Hensen N."/>
            <person name="Bonometti L."/>
            <person name="Westerberg I."/>
            <person name="Brannstrom I.O."/>
            <person name="Guillou S."/>
            <person name="Cros-Aarteil S."/>
            <person name="Calhoun S."/>
            <person name="Haridas S."/>
            <person name="Kuo A."/>
            <person name="Mondo S."/>
            <person name="Pangilinan J."/>
            <person name="Riley R."/>
            <person name="Labutti K."/>
            <person name="Andreopoulos B."/>
            <person name="Lipzen A."/>
            <person name="Chen C."/>
            <person name="Yanf M."/>
            <person name="Daum C."/>
            <person name="Ng V."/>
            <person name="Clum A."/>
            <person name="Steindorff A."/>
            <person name="Ohm R."/>
            <person name="Martin F."/>
            <person name="Silar P."/>
            <person name="Natvig D."/>
            <person name="Lalanne C."/>
            <person name="Gautier V."/>
            <person name="Ament-Velasquez S.L."/>
            <person name="Kruys A."/>
            <person name="Hutchinson M.I."/>
            <person name="Powell A.J."/>
            <person name="Barry K."/>
            <person name="Miller A.N."/>
            <person name="Grigoriev I.V."/>
            <person name="Debuchy R."/>
            <person name="Gladieux P."/>
            <person name="Thoren M.H."/>
            <person name="Johannesson H."/>
        </authorList>
    </citation>
    <scope>NUCLEOTIDE SEQUENCE</scope>
    <source>
        <strain evidence="5">8032-3</strain>
    </source>
</reference>
<dbReference type="GO" id="GO:0022857">
    <property type="term" value="F:transmembrane transporter activity"/>
    <property type="evidence" value="ECO:0007669"/>
    <property type="project" value="InterPro"/>
</dbReference>
<dbReference type="GO" id="GO:0016020">
    <property type="term" value="C:membrane"/>
    <property type="evidence" value="ECO:0007669"/>
    <property type="project" value="UniProtKB-SubCell"/>
</dbReference>